<dbReference type="EMBL" id="CP117692">
    <property type="protein sequence ID" value="WDC81317.1"/>
    <property type="molecule type" value="Genomic_DNA"/>
</dbReference>
<dbReference type="Gene3D" id="3.30.950.30">
    <property type="entry name" value="Schlafen, AAA domain"/>
    <property type="match status" value="1"/>
</dbReference>
<organism evidence="2 3">
    <name type="scientific">Ligilactobacillus ruminis</name>
    <dbReference type="NCBI Taxonomy" id="1623"/>
    <lineage>
        <taxon>Bacteria</taxon>
        <taxon>Bacillati</taxon>
        <taxon>Bacillota</taxon>
        <taxon>Bacilli</taxon>
        <taxon>Lactobacillales</taxon>
        <taxon>Lactobacillaceae</taxon>
        <taxon>Ligilactobacillus</taxon>
    </lineage>
</organism>
<name>A0AAQ2XH16_9LACO</name>
<sequence>MNEEDLFKLIETREDERHDFKEKWYSLNENNSKKAEMLKDIFSFVNTTHDEDCYLIFGITDNTREIVGIENDENRYNTQQITDWLNSLPIEPEVPRVRVETSSVKGHEVDVMIIKNTDRVPVFLRSGKKGKGFGNHPIGPGQVFTRKEDTNTPISGTADYNQLTELFRKHLGLNLSIEKRFEKVLQDWKNWNYYEHSDGVGIQYSLDPDFRVVFVDRDADAKAESFSLSQMRVDVSWEVAQLKYRTDIIKQINVVNLDGARFKAVVPDISSISNSYGKNLFYDCYKVDSLKFKLEELINHMGSAISPDYGSLNEFMESIVLYNDN</sequence>
<dbReference type="InterPro" id="IPR038461">
    <property type="entry name" value="Schlafen_AlbA_2_dom_sf"/>
</dbReference>
<dbReference type="RefSeq" id="WP_273744644.1">
    <property type="nucleotide sequence ID" value="NZ_CP117692.1"/>
</dbReference>
<feature type="domain" description="Schlafen AlbA-2" evidence="1">
    <location>
        <begin position="14"/>
        <end position="154"/>
    </location>
</feature>
<dbReference type="GO" id="GO:0005524">
    <property type="term" value="F:ATP binding"/>
    <property type="evidence" value="ECO:0007669"/>
    <property type="project" value="UniProtKB-KW"/>
</dbReference>
<dbReference type="Proteomes" id="UP001222683">
    <property type="component" value="Chromosome"/>
</dbReference>
<accession>A0AAQ2XH16</accession>
<dbReference type="AlphaFoldDB" id="A0AAQ2XH16"/>
<protein>
    <submittedName>
        <fullName evidence="2">ATP-binding protein</fullName>
    </submittedName>
</protein>
<reference evidence="2" key="1">
    <citation type="submission" date="2023-02" db="EMBL/GenBank/DDBJ databases">
        <title>Complete genome sequence of Lactobacillus ruminis CACC888 isolated from Pig feces.</title>
        <authorList>
            <person name="Park S."/>
            <person name="Park M.A."/>
            <person name="Kim D.-H."/>
            <person name="Kim Y."/>
        </authorList>
    </citation>
    <scope>NUCLEOTIDE SEQUENCE</scope>
    <source>
        <strain evidence="2">CACC888</strain>
    </source>
</reference>
<dbReference type="PANTHER" id="PTHR30595">
    <property type="entry name" value="GLPR-RELATED TRANSCRIPTIONAL REPRESSOR"/>
    <property type="match status" value="1"/>
</dbReference>
<keyword evidence="2" id="KW-0067">ATP-binding</keyword>
<keyword evidence="2" id="KW-0547">Nucleotide-binding</keyword>
<dbReference type="PANTHER" id="PTHR30595:SF6">
    <property type="entry name" value="SCHLAFEN ALBA-2 DOMAIN-CONTAINING PROTEIN"/>
    <property type="match status" value="1"/>
</dbReference>
<gene>
    <name evidence="2" type="ORF">PSR59_06465</name>
</gene>
<dbReference type="InterPro" id="IPR007421">
    <property type="entry name" value="Schlafen_AlbA_2_dom"/>
</dbReference>
<proteinExistence type="predicted"/>
<dbReference type="Pfam" id="PF04326">
    <property type="entry name" value="SLFN_AlbA_2"/>
    <property type="match status" value="1"/>
</dbReference>
<evidence type="ECO:0000313" key="3">
    <source>
        <dbReference type="Proteomes" id="UP001222683"/>
    </source>
</evidence>
<evidence type="ECO:0000313" key="2">
    <source>
        <dbReference type="EMBL" id="WDC81317.1"/>
    </source>
</evidence>
<evidence type="ECO:0000259" key="1">
    <source>
        <dbReference type="Pfam" id="PF04326"/>
    </source>
</evidence>